<dbReference type="Proteomes" id="UP000067476">
    <property type="component" value="Chromosome"/>
</dbReference>
<accession>A0A0K1W1N0</accession>
<evidence type="ECO:0000256" key="1">
    <source>
        <dbReference type="ARBA" id="ARBA00004651"/>
    </source>
</evidence>
<feature type="transmembrane region" description="Helical" evidence="8">
    <location>
        <begin position="468"/>
        <end position="488"/>
    </location>
</feature>
<reference evidence="10 11" key="1">
    <citation type="journal article" date="2015" name="Genome Announc.">
        <title>Complete Genome Sequence of Spiroplasma litorale TN-1T (DSM 21781), a Bacterium Isolated from a Green-Eyed Horsefly (Tabanus nigrovittatus).</title>
        <authorList>
            <person name="Lo W.S."/>
            <person name="Lai Y.C."/>
            <person name="Lien Y.W."/>
            <person name="Wang T.H."/>
            <person name="Kuo C.H."/>
        </authorList>
    </citation>
    <scope>NUCLEOTIDE SEQUENCE [LARGE SCALE GENOMIC DNA]</scope>
    <source>
        <strain evidence="10 11">TN-1</strain>
    </source>
</reference>
<feature type="transmembrane region" description="Helical" evidence="8">
    <location>
        <begin position="263"/>
        <end position="283"/>
    </location>
</feature>
<dbReference type="GO" id="GO:0008982">
    <property type="term" value="F:protein-N(PI)-phosphohistidine-sugar phosphotransferase activity"/>
    <property type="evidence" value="ECO:0007669"/>
    <property type="project" value="InterPro"/>
</dbReference>
<dbReference type="InterPro" id="IPR051088">
    <property type="entry name" value="PTS_Sugar-EIIC/EIIB"/>
</dbReference>
<comment type="subcellular location">
    <subcellularLocation>
        <location evidence="1">Cell membrane</location>
        <topology evidence="1">Multi-pass membrane protein</topology>
    </subcellularLocation>
</comment>
<keyword evidence="3" id="KW-1003">Cell membrane</keyword>
<dbReference type="PROSITE" id="PS51105">
    <property type="entry name" value="PTS_EIIC_TYPE_3"/>
    <property type="match status" value="1"/>
</dbReference>
<evidence type="ECO:0000256" key="2">
    <source>
        <dbReference type="ARBA" id="ARBA00022448"/>
    </source>
</evidence>
<feature type="transmembrane region" description="Helical" evidence="8">
    <location>
        <begin position="148"/>
        <end position="168"/>
    </location>
</feature>
<evidence type="ECO:0000256" key="3">
    <source>
        <dbReference type="ARBA" id="ARBA00022475"/>
    </source>
</evidence>
<name>A0A0K1W1N0_9MOLU</name>
<dbReference type="InterPro" id="IPR004501">
    <property type="entry name" value="PTS_EIIC_3"/>
</dbReference>
<keyword evidence="5 8" id="KW-0812">Transmembrane</keyword>
<feature type="transmembrane region" description="Helical" evidence="8">
    <location>
        <begin position="180"/>
        <end position="199"/>
    </location>
</feature>
<dbReference type="KEGG" id="sll:SLITO_v1c05950"/>
<feature type="transmembrane region" description="Helical" evidence="8">
    <location>
        <begin position="220"/>
        <end position="243"/>
    </location>
</feature>
<feature type="transmembrane region" description="Helical" evidence="8">
    <location>
        <begin position="42"/>
        <end position="66"/>
    </location>
</feature>
<feature type="domain" description="PTS EIIC type-3" evidence="9">
    <location>
        <begin position="19"/>
        <end position="484"/>
    </location>
</feature>
<evidence type="ECO:0000313" key="11">
    <source>
        <dbReference type="Proteomes" id="UP000067476"/>
    </source>
</evidence>
<evidence type="ECO:0000256" key="8">
    <source>
        <dbReference type="SAM" id="Phobius"/>
    </source>
</evidence>
<dbReference type="OrthoDB" id="1550290at2"/>
<dbReference type="GO" id="GO:1901264">
    <property type="term" value="P:carbohydrate derivative transport"/>
    <property type="evidence" value="ECO:0007669"/>
    <property type="project" value="TreeGrafter"/>
</dbReference>
<evidence type="ECO:0000256" key="5">
    <source>
        <dbReference type="ARBA" id="ARBA00022692"/>
    </source>
</evidence>
<dbReference type="AlphaFoldDB" id="A0A0K1W1N0"/>
<dbReference type="EMBL" id="CP012357">
    <property type="protein sequence ID" value="AKX34229.1"/>
    <property type="molecule type" value="Genomic_DNA"/>
</dbReference>
<organism evidence="10 11">
    <name type="scientific">Spiroplasma litorale</name>
    <dbReference type="NCBI Taxonomy" id="216942"/>
    <lineage>
        <taxon>Bacteria</taxon>
        <taxon>Bacillati</taxon>
        <taxon>Mycoplasmatota</taxon>
        <taxon>Mollicutes</taxon>
        <taxon>Entomoplasmatales</taxon>
        <taxon>Spiroplasmataceae</taxon>
        <taxon>Spiroplasma</taxon>
    </lineage>
</organism>
<dbReference type="PANTHER" id="PTHR33989">
    <property type="match status" value="1"/>
</dbReference>
<keyword evidence="6 8" id="KW-1133">Transmembrane helix</keyword>
<evidence type="ECO:0000313" key="10">
    <source>
        <dbReference type="EMBL" id="AKX34229.1"/>
    </source>
</evidence>
<evidence type="ECO:0000256" key="4">
    <source>
        <dbReference type="ARBA" id="ARBA00022597"/>
    </source>
</evidence>
<evidence type="ECO:0000259" key="9">
    <source>
        <dbReference type="PROSITE" id="PS51105"/>
    </source>
</evidence>
<dbReference type="GO" id="GO:0009401">
    <property type="term" value="P:phosphoenolpyruvate-dependent sugar phosphotransferase system"/>
    <property type="evidence" value="ECO:0007669"/>
    <property type="project" value="InterPro"/>
</dbReference>
<dbReference type="PATRIC" id="fig|216942.3.peg.602"/>
<keyword evidence="4" id="KW-0762">Sugar transport</keyword>
<feature type="transmembrane region" description="Helical" evidence="8">
    <location>
        <begin position="363"/>
        <end position="380"/>
    </location>
</feature>
<sequence length="648" mass="71747">MGKKTREVNPEEKGVKYWFNEKLMPAMTKLASQKHLTAIRDAFGILTPIIIGGSISFLLGILIFGAGGNLETSLLGLLAKATNNVTVVINETTLAESWQLNGSWAVANEIGEKIFQTIFDYSMGTFSLMAAVMLGFIYAEKRGLKEPMFVAVFNLVLFLITAATFASSGKYFNYFYDSKGMLAAIIQTFLVIELYRFFANNKKLLIKMPKSVPPMVATGFSLLVPVALTLIIVSTINTGAWSIGKYTNWDINSTSGNLVLEGGAYGIVGLFYKAVSAPFMAIISGNNVGLGFGMLYQFLVGFFWFFGLNGSSVVNGAFYPFLLQMFVQNAQAVSEFGYNAANASNALGVVNIQFIESYSQTTGWGHTGALLIAIAIFGRVREQKDVAKLAAVPAVFSINEPVTFGIPIMLHPVYGIAAMIAMPLTTFVAWIFVGPLGWVNKSYIMVPWTLPPGIGALLSTGLDWRALLLSWFCLAIAFVWYIPFVLIANKYHYNLNLKAYIDQGMTKKEAIAAVANDNKIAKEQAIEKKELRKKLRLDNKQEKLRIKNLPNDERIKVIHEQRMFKKEQASILKLEENIKIISKADKTITVDVVEYGGYKIRINGKTVATALNDEKMKSMVIKIAKANNVSEYKIMDKGKEIEKIKIEE</sequence>
<evidence type="ECO:0000256" key="7">
    <source>
        <dbReference type="ARBA" id="ARBA00023136"/>
    </source>
</evidence>
<feature type="transmembrane region" description="Helical" evidence="8">
    <location>
        <begin position="121"/>
        <end position="139"/>
    </location>
</feature>
<dbReference type="Pfam" id="PF02378">
    <property type="entry name" value="PTS_EIIC"/>
    <property type="match status" value="1"/>
</dbReference>
<dbReference type="PANTHER" id="PTHR33989:SF4">
    <property type="entry name" value="PTS SYSTEM N,N'-DIACETYLCHITOBIOSE-SPECIFIC EIIC COMPONENT"/>
    <property type="match status" value="1"/>
</dbReference>
<keyword evidence="2" id="KW-0813">Transport</keyword>
<protein>
    <submittedName>
        <fullName evidence="10">PTS system, cellobiose-specific IIC component</fullName>
    </submittedName>
</protein>
<dbReference type="RefSeq" id="WP_075058327.1">
    <property type="nucleotide sequence ID" value="NZ_CP012357.1"/>
</dbReference>
<dbReference type="STRING" id="216942.SLITO_v1c05950"/>
<dbReference type="GO" id="GO:0005886">
    <property type="term" value="C:plasma membrane"/>
    <property type="evidence" value="ECO:0007669"/>
    <property type="project" value="UniProtKB-SubCell"/>
</dbReference>
<gene>
    <name evidence="10" type="primary">celB</name>
    <name evidence="10" type="ORF">SLITO_v1c05950</name>
</gene>
<feature type="transmembrane region" description="Helical" evidence="8">
    <location>
        <begin position="413"/>
        <end position="433"/>
    </location>
</feature>
<dbReference type="InterPro" id="IPR003352">
    <property type="entry name" value="PTS_EIIC"/>
</dbReference>
<keyword evidence="11" id="KW-1185">Reference proteome</keyword>
<keyword evidence="7 8" id="KW-0472">Membrane</keyword>
<evidence type="ECO:0000256" key="6">
    <source>
        <dbReference type="ARBA" id="ARBA00022989"/>
    </source>
</evidence>
<feature type="transmembrane region" description="Helical" evidence="8">
    <location>
        <begin position="295"/>
        <end position="319"/>
    </location>
</feature>
<proteinExistence type="predicted"/>